<protein>
    <submittedName>
        <fullName evidence="1">Uncharacterized protein</fullName>
    </submittedName>
</protein>
<dbReference type="AlphaFoldDB" id="A0A8H3G453"/>
<proteinExistence type="predicted"/>
<evidence type="ECO:0000313" key="1">
    <source>
        <dbReference type="EMBL" id="CAF9935851.1"/>
    </source>
</evidence>
<evidence type="ECO:0000313" key="2">
    <source>
        <dbReference type="Proteomes" id="UP000664534"/>
    </source>
</evidence>
<dbReference type="Proteomes" id="UP000664534">
    <property type="component" value="Unassembled WGS sequence"/>
</dbReference>
<comment type="caution">
    <text evidence="1">The sequence shown here is derived from an EMBL/GenBank/DDBJ whole genome shotgun (WGS) entry which is preliminary data.</text>
</comment>
<organism evidence="1 2">
    <name type="scientific">Imshaugia aleurites</name>
    <dbReference type="NCBI Taxonomy" id="172621"/>
    <lineage>
        <taxon>Eukaryota</taxon>
        <taxon>Fungi</taxon>
        <taxon>Dikarya</taxon>
        <taxon>Ascomycota</taxon>
        <taxon>Pezizomycotina</taxon>
        <taxon>Lecanoromycetes</taxon>
        <taxon>OSLEUM clade</taxon>
        <taxon>Lecanoromycetidae</taxon>
        <taxon>Lecanorales</taxon>
        <taxon>Lecanorineae</taxon>
        <taxon>Parmeliaceae</taxon>
        <taxon>Imshaugia</taxon>
    </lineage>
</organism>
<name>A0A8H3G453_9LECA</name>
<keyword evidence="2" id="KW-1185">Reference proteome</keyword>
<accession>A0A8H3G453</accession>
<dbReference type="EMBL" id="CAJPDT010000086">
    <property type="protein sequence ID" value="CAF9935851.1"/>
    <property type="molecule type" value="Genomic_DNA"/>
</dbReference>
<reference evidence="1" key="1">
    <citation type="submission" date="2021-03" db="EMBL/GenBank/DDBJ databases">
        <authorList>
            <person name="Tagirdzhanova G."/>
        </authorList>
    </citation>
    <scope>NUCLEOTIDE SEQUENCE</scope>
</reference>
<gene>
    <name evidence="1" type="ORF">IMSHALPRED_010373</name>
</gene>
<sequence>MFSIDSFVVLIREGRVDFISRGGHMRDECQRIAFARMMEKVRARPLAELDLLFERSGVPPGQRTSGNLERILTYDRLAPRDNNAPYLPLPAQRFLWFCSPHGNDPADDNWRRVWRSLREKYADGRI</sequence>